<protein>
    <recommendedName>
        <fullName evidence="3">DUF4177 domain-containing protein</fullName>
    </recommendedName>
</protein>
<keyword evidence="2" id="KW-1185">Reference proteome</keyword>
<dbReference type="STRING" id="1244108.SAMN05444004_10613"/>
<organism evidence="1 2">
    <name type="scientific">Jannaschia faecimaris</name>
    <dbReference type="NCBI Taxonomy" id="1244108"/>
    <lineage>
        <taxon>Bacteria</taxon>
        <taxon>Pseudomonadati</taxon>
        <taxon>Pseudomonadota</taxon>
        <taxon>Alphaproteobacteria</taxon>
        <taxon>Rhodobacterales</taxon>
        <taxon>Roseobacteraceae</taxon>
        <taxon>Jannaschia</taxon>
    </lineage>
</organism>
<evidence type="ECO:0008006" key="3">
    <source>
        <dbReference type="Google" id="ProtNLM"/>
    </source>
</evidence>
<accession>A0A1H3Q7X3</accession>
<sequence length="134" mass="15035">MPPQMRVFFSLPFNVRQISIISPCPPVISVGMKHAPQFTEVIYEYEVIPAPTKAKRVAGLIKENERVAHEISELFNDMAIDGWEYVRADTISIDDVTGISGNIPKAHTLLVFRRPLIQSTTDAVEALMLKDRIA</sequence>
<gene>
    <name evidence="1" type="ORF">SAMN05444004_10613</name>
</gene>
<evidence type="ECO:0000313" key="2">
    <source>
        <dbReference type="Proteomes" id="UP000198914"/>
    </source>
</evidence>
<proteinExistence type="predicted"/>
<dbReference type="Proteomes" id="UP000198914">
    <property type="component" value="Unassembled WGS sequence"/>
</dbReference>
<dbReference type="AlphaFoldDB" id="A0A1H3Q7X3"/>
<evidence type="ECO:0000313" key="1">
    <source>
        <dbReference type="EMBL" id="SDZ09487.1"/>
    </source>
</evidence>
<name>A0A1H3Q7X3_9RHOB</name>
<reference evidence="2" key="1">
    <citation type="submission" date="2016-10" db="EMBL/GenBank/DDBJ databases">
        <authorList>
            <person name="Varghese N."/>
            <person name="Submissions S."/>
        </authorList>
    </citation>
    <scope>NUCLEOTIDE SEQUENCE [LARGE SCALE GENOMIC DNA]</scope>
    <source>
        <strain evidence="2">DSM 100420</strain>
    </source>
</reference>
<dbReference type="EMBL" id="FNPX01000006">
    <property type="protein sequence ID" value="SDZ09487.1"/>
    <property type="molecule type" value="Genomic_DNA"/>
</dbReference>